<dbReference type="EMBL" id="JYDQ01000024">
    <property type="protein sequence ID" value="KRY20558.1"/>
    <property type="molecule type" value="Genomic_DNA"/>
</dbReference>
<gene>
    <name evidence="1" type="ORF">T12_11536</name>
</gene>
<dbReference type="Proteomes" id="UP000054783">
    <property type="component" value="Unassembled WGS sequence"/>
</dbReference>
<keyword evidence="2" id="KW-1185">Reference proteome</keyword>
<organism evidence="1 2">
    <name type="scientific">Trichinella patagoniensis</name>
    <dbReference type="NCBI Taxonomy" id="990121"/>
    <lineage>
        <taxon>Eukaryota</taxon>
        <taxon>Metazoa</taxon>
        <taxon>Ecdysozoa</taxon>
        <taxon>Nematoda</taxon>
        <taxon>Enoplea</taxon>
        <taxon>Dorylaimia</taxon>
        <taxon>Trichinellida</taxon>
        <taxon>Trichinellidae</taxon>
        <taxon>Trichinella</taxon>
    </lineage>
</organism>
<protein>
    <submittedName>
        <fullName evidence="1">Uncharacterized protein</fullName>
    </submittedName>
</protein>
<name>A0A0V1A7W1_9BILA</name>
<proteinExistence type="predicted"/>
<reference evidence="1 2" key="1">
    <citation type="submission" date="2015-01" db="EMBL/GenBank/DDBJ databases">
        <title>Evolution of Trichinella species and genotypes.</title>
        <authorList>
            <person name="Korhonen P.K."/>
            <person name="Edoardo P."/>
            <person name="Giuseppe L.R."/>
            <person name="Gasser R.B."/>
        </authorList>
    </citation>
    <scope>NUCLEOTIDE SEQUENCE [LARGE SCALE GENOMIC DNA]</scope>
    <source>
        <strain evidence="1">ISS2496</strain>
    </source>
</reference>
<evidence type="ECO:0000313" key="2">
    <source>
        <dbReference type="Proteomes" id="UP000054783"/>
    </source>
</evidence>
<dbReference type="AlphaFoldDB" id="A0A0V1A7W1"/>
<comment type="caution">
    <text evidence="1">The sequence shown here is derived from an EMBL/GenBank/DDBJ whole genome shotgun (WGS) entry which is preliminary data.</text>
</comment>
<sequence length="83" mass="9640">MGEDVIVMVGWGRIWKNQTGKLDTKTRHSDSQRHVRHSNLHMMQKADFVGKIDAQNTKQKYKANEVRRTNNGAFNAMTDEEDH</sequence>
<evidence type="ECO:0000313" key="1">
    <source>
        <dbReference type="EMBL" id="KRY20558.1"/>
    </source>
</evidence>
<accession>A0A0V1A7W1</accession>